<dbReference type="SUPFAM" id="SSF51069">
    <property type="entry name" value="Carbonic anhydrase"/>
    <property type="match status" value="1"/>
</dbReference>
<dbReference type="Gene3D" id="3.10.200.10">
    <property type="entry name" value="Alpha carbonic anhydrase"/>
    <property type="match status" value="1"/>
</dbReference>
<keyword evidence="6" id="KW-0456">Lyase</keyword>
<accession>A0AAN9H9V6</accession>
<evidence type="ECO:0000256" key="1">
    <source>
        <dbReference type="ARBA" id="ARBA00010718"/>
    </source>
</evidence>
<comment type="caution">
    <text evidence="11">The sequence shown here is derived from an EMBL/GenBank/DDBJ whole genome shotgun (WGS) entry which is preliminary data.</text>
</comment>
<comment type="similarity">
    <text evidence="1">Belongs to the alpha-carbonic anhydrase family.</text>
</comment>
<keyword evidence="9" id="KW-0732">Signal</keyword>
<dbReference type="InterPro" id="IPR023561">
    <property type="entry name" value="Carbonic_anhydrase_a-class"/>
</dbReference>
<evidence type="ECO:0000256" key="5">
    <source>
        <dbReference type="ARBA" id="ARBA00023180"/>
    </source>
</evidence>
<dbReference type="GO" id="GO:0004089">
    <property type="term" value="F:carbonate dehydratase activity"/>
    <property type="evidence" value="ECO:0007669"/>
    <property type="project" value="UniProtKB-EC"/>
</dbReference>
<keyword evidence="8" id="KW-1133">Transmembrane helix</keyword>
<dbReference type="SMART" id="SM01057">
    <property type="entry name" value="Carb_anhydrase"/>
    <property type="match status" value="1"/>
</dbReference>
<protein>
    <recommendedName>
        <fullName evidence="2">carbonic anhydrase</fullName>
        <ecNumber evidence="2">4.2.1.1</ecNumber>
    </recommendedName>
</protein>
<keyword evidence="8" id="KW-0812">Transmembrane</keyword>
<dbReference type="PANTHER" id="PTHR18952">
    <property type="entry name" value="CARBONIC ANHYDRASE"/>
    <property type="match status" value="1"/>
</dbReference>
<dbReference type="Pfam" id="PF00194">
    <property type="entry name" value="Carb_anhydrase"/>
    <property type="match status" value="1"/>
</dbReference>
<dbReference type="InterPro" id="IPR036398">
    <property type="entry name" value="CA_dom_sf"/>
</dbReference>
<evidence type="ECO:0000256" key="6">
    <source>
        <dbReference type="ARBA" id="ARBA00023239"/>
    </source>
</evidence>
<evidence type="ECO:0000259" key="10">
    <source>
        <dbReference type="PROSITE" id="PS51144"/>
    </source>
</evidence>
<sequence length="376" mass="41350">MDLVWITVSISLFLKCVDCSGTAKEWTYAGAVGQPEWAEFFPECGGSSQSPINVDTSQTLHDPTLIPVQPLGYNQPGNRPFTLSNNGHSVQMTLPHWMGFAGLPWYYGAVQLHLHWGNGVGVATGSEHTINGQSTSAELHIVHYNTEVYANISEAKTQENGLAVLGILIEAGEEINQAYGSILNYLGRIRYAGQKVAIPAFDIQSLLPDNLSQYFRYNGSLTTPPCHQSVLWTIFNERVKISHSQLMKLETLLYSSKAEEAELIVLQDNYRATQPLNNRTVLSSFISVSVQIYTAGEIAAIVIGSLCGCIGLAVIIYFIVKTIRLTSSWDVLPSIRPAPEPRTQDVAKEHKQDMALNMTSNPGKPEEDQDAPEPKT</sequence>
<reference evidence="11 12" key="1">
    <citation type="submission" date="2024-02" db="EMBL/GenBank/DDBJ databases">
        <title>Chromosome-level genome assembly of the Eurasian Minnow (Phoxinus phoxinus).</title>
        <authorList>
            <person name="Oriowo T.O."/>
            <person name="Martin S."/>
            <person name="Stange M."/>
            <person name="Chrysostomakis Y."/>
            <person name="Brown T."/>
            <person name="Winkler S."/>
            <person name="Kukowka S."/>
            <person name="Myers E.W."/>
            <person name="Bohne A."/>
        </authorList>
    </citation>
    <scope>NUCLEOTIDE SEQUENCE [LARGE SCALE GENOMIC DNA]</scope>
    <source>
        <strain evidence="11">ZFMK-TIS-60720</strain>
        <tissue evidence="11">Whole Organism</tissue>
    </source>
</reference>
<evidence type="ECO:0000313" key="12">
    <source>
        <dbReference type="Proteomes" id="UP001364617"/>
    </source>
</evidence>
<evidence type="ECO:0000256" key="2">
    <source>
        <dbReference type="ARBA" id="ARBA00012925"/>
    </source>
</evidence>
<dbReference type="InterPro" id="IPR001148">
    <property type="entry name" value="CA_dom"/>
</dbReference>
<feature type="compositionally biased region" description="Basic and acidic residues" evidence="7">
    <location>
        <begin position="342"/>
        <end position="353"/>
    </location>
</feature>
<dbReference type="FunFam" id="3.10.200.10:FF:000003">
    <property type="entry name" value="Carbonic anhydrase 12"/>
    <property type="match status" value="1"/>
</dbReference>
<keyword evidence="3" id="KW-0479">Metal-binding</keyword>
<evidence type="ECO:0000256" key="8">
    <source>
        <dbReference type="SAM" id="Phobius"/>
    </source>
</evidence>
<keyword evidence="8" id="KW-0472">Membrane</keyword>
<evidence type="ECO:0000256" key="4">
    <source>
        <dbReference type="ARBA" id="ARBA00022833"/>
    </source>
</evidence>
<feature type="compositionally biased region" description="Acidic residues" evidence="7">
    <location>
        <begin position="367"/>
        <end position="376"/>
    </location>
</feature>
<dbReference type="Proteomes" id="UP001364617">
    <property type="component" value="Unassembled WGS sequence"/>
</dbReference>
<keyword evidence="12" id="KW-1185">Reference proteome</keyword>
<organism evidence="11 12">
    <name type="scientific">Phoxinus phoxinus</name>
    <name type="common">Eurasian minnow</name>
    <dbReference type="NCBI Taxonomy" id="58324"/>
    <lineage>
        <taxon>Eukaryota</taxon>
        <taxon>Metazoa</taxon>
        <taxon>Chordata</taxon>
        <taxon>Craniata</taxon>
        <taxon>Vertebrata</taxon>
        <taxon>Euteleostomi</taxon>
        <taxon>Actinopterygii</taxon>
        <taxon>Neopterygii</taxon>
        <taxon>Teleostei</taxon>
        <taxon>Ostariophysi</taxon>
        <taxon>Cypriniformes</taxon>
        <taxon>Leuciscidae</taxon>
        <taxon>Phoxininae</taxon>
        <taxon>Phoxinus</taxon>
    </lineage>
</organism>
<dbReference type="EMBL" id="JAYKXH010000009">
    <property type="protein sequence ID" value="KAK7157284.1"/>
    <property type="molecule type" value="Genomic_DNA"/>
</dbReference>
<evidence type="ECO:0000256" key="3">
    <source>
        <dbReference type="ARBA" id="ARBA00022723"/>
    </source>
</evidence>
<name>A0AAN9H9V6_9TELE</name>
<gene>
    <name evidence="11" type="ORF">R3I93_008687</name>
</gene>
<dbReference type="GO" id="GO:0005886">
    <property type="term" value="C:plasma membrane"/>
    <property type="evidence" value="ECO:0007669"/>
    <property type="project" value="TreeGrafter"/>
</dbReference>
<proteinExistence type="inferred from homology"/>
<keyword evidence="5" id="KW-0325">Glycoprotein</keyword>
<dbReference type="PROSITE" id="PS51144">
    <property type="entry name" value="ALPHA_CA_2"/>
    <property type="match status" value="1"/>
</dbReference>
<keyword evidence="4" id="KW-0862">Zinc</keyword>
<dbReference type="AlphaFoldDB" id="A0AAN9H9V6"/>
<feature type="transmembrane region" description="Helical" evidence="8">
    <location>
        <begin position="298"/>
        <end position="320"/>
    </location>
</feature>
<feature type="signal peptide" evidence="9">
    <location>
        <begin position="1"/>
        <end position="19"/>
    </location>
</feature>
<dbReference type="PANTHER" id="PTHR18952:SF84">
    <property type="entry name" value="CARBONIC ANHYDRASE 14"/>
    <property type="match status" value="1"/>
</dbReference>
<feature type="region of interest" description="Disordered" evidence="7">
    <location>
        <begin position="338"/>
        <end position="376"/>
    </location>
</feature>
<evidence type="ECO:0000256" key="7">
    <source>
        <dbReference type="SAM" id="MobiDB-lite"/>
    </source>
</evidence>
<evidence type="ECO:0000313" key="11">
    <source>
        <dbReference type="EMBL" id="KAK7157284.1"/>
    </source>
</evidence>
<feature type="domain" description="Alpha-carbonic anhydrase" evidence="10">
    <location>
        <begin position="24"/>
        <end position="285"/>
    </location>
</feature>
<evidence type="ECO:0000256" key="9">
    <source>
        <dbReference type="SAM" id="SignalP"/>
    </source>
</evidence>
<dbReference type="GO" id="GO:0008270">
    <property type="term" value="F:zinc ion binding"/>
    <property type="evidence" value="ECO:0007669"/>
    <property type="project" value="InterPro"/>
</dbReference>
<feature type="chain" id="PRO_5042970593" description="carbonic anhydrase" evidence="9">
    <location>
        <begin position="20"/>
        <end position="376"/>
    </location>
</feature>
<dbReference type="EC" id="4.2.1.1" evidence="2"/>